<evidence type="ECO:0000256" key="5">
    <source>
        <dbReference type="ARBA" id="ARBA00023242"/>
    </source>
</evidence>
<organism evidence="8 9">
    <name type="scientific">Phascolomyces articulosus</name>
    <dbReference type="NCBI Taxonomy" id="60185"/>
    <lineage>
        <taxon>Eukaryota</taxon>
        <taxon>Fungi</taxon>
        <taxon>Fungi incertae sedis</taxon>
        <taxon>Mucoromycota</taxon>
        <taxon>Mucoromycotina</taxon>
        <taxon>Mucoromycetes</taxon>
        <taxon>Mucorales</taxon>
        <taxon>Lichtheimiaceae</taxon>
        <taxon>Phascolomyces</taxon>
    </lineage>
</organism>
<gene>
    <name evidence="8" type="ORF">BDA99DRAFT_441174</name>
</gene>
<dbReference type="Pfam" id="PF06470">
    <property type="entry name" value="SMC_hinge"/>
    <property type="match status" value="1"/>
</dbReference>
<feature type="domain" description="SMC hinge" evidence="7">
    <location>
        <begin position="466"/>
        <end position="579"/>
    </location>
</feature>
<keyword evidence="3 6" id="KW-0175">Coiled coil</keyword>
<evidence type="ECO:0000256" key="6">
    <source>
        <dbReference type="SAM" id="Coils"/>
    </source>
</evidence>
<comment type="caution">
    <text evidence="8">The sequence shown here is derived from an EMBL/GenBank/DDBJ whole genome shotgun (WGS) entry which is preliminary data.</text>
</comment>
<dbReference type="GO" id="GO:0007076">
    <property type="term" value="P:mitotic chromosome condensation"/>
    <property type="evidence" value="ECO:0007669"/>
    <property type="project" value="TreeGrafter"/>
</dbReference>
<dbReference type="SUPFAM" id="SSF52540">
    <property type="entry name" value="P-loop containing nucleoside triphosphate hydrolases"/>
    <property type="match status" value="2"/>
</dbReference>
<proteinExistence type="predicted"/>
<feature type="coiled-coil region" evidence="6">
    <location>
        <begin position="916"/>
        <end position="984"/>
    </location>
</feature>
<dbReference type="Proteomes" id="UP001209540">
    <property type="component" value="Unassembled WGS sequence"/>
</dbReference>
<dbReference type="Gene3D" id="3.40.50.300">
    <property type="entry name" value="P-loop containing nucleotide triphosphate hydrolases"/>
    <property type="match status" value="2"/>
</dbReference>
<keyword evidence="5" id="KW-0539">Nucleus</keyword>
<sequence length="1053" mass="121300">MVLNNFKSYAVVGPNGSGKSNVIDALLFVFGYRANKMRQGKLSELIHNSAKHPNCSSCSVEIHFQEIIDGNTPTEYEKVPNSKLVISRQALRNNSSKYLINQKSSSYTEVTTLLRKRGIDLDHKRFLILQGEVESIALMKPKARDDHDDGLLEYLEDIIGTSKYKDPIEDANKRLEELNEDRVEKLNRARYVGKEKDSLEGKKREAEMFLENENELARKKNELYQVYIYEAKDNITVANTAVDELKRKLEDEKTSFDDIEKEQAEMARQHQGAVKEYDAFAVKISQVKKKQNKFEKDEVQLRERKDHLITKKEKSKAALEKDQEARIAARDAIKKNGDELVKKRKDLKQLEKQLKDEEAKMEEINKELTGKTEEYKAQIEELQKERAPWTEKINKKKKDIDIRKSEKEILEEKMSSGAKAREGTCRKELSLARNKADEAKASLQQSQSRGKVLDSLLRMRDSGRIKGIYDRLGNLGVIDDKYDVAVSTACPALDNIVVETVEAGQACIEYLRKNNLGRAAFTILDKLGRQDTEPINTPEDVPRLFDLIKPKHDRFAPAFYSVLRDTLVAKDLRQANHIAYGRKRWRVVTLDGKLIERSGAMTGGGNRQLRGAMGSRFKDDEVSADTVANLERERDKLEEELRNIVEEKRASELGLRSKKESLPRKEMTLEKLQMDMRSLDQQLEDARHRRDTLKTQMEPKPEDVERYGEIGEEIENLEEEMAELEEKPKDIDEQIESLQEDIMDAGGMDLRLQKIVVDDVNKRIENLNTKITKAMVAKAKAEKDVIKLESTIAKYEQEDGKIEEDLKKLEAESAVKTKEAAEITKEIDDLTKSMEEKQKEIDDFKNSLDQKNKEINELRKSEIEIKNKLENYQRSLADNQRKVVHWNEQRAKLSLHSYKEQSEKELTLPEFDDEALKELQNDVQATKTEIAEIEALVENAKPNLSVLEEYRRREEEYNGRVEELNEVTAKRDDVKNEAESLRKQRLDEFMQGFNIISQKLKEMYQMITMGGNAELELVDSLDPFSEGIVFSVMPPKKSWKNISNLSGGEKVNI</sequence>
<evidence type="ECO:0000313" key="9">
    <source>
        <dbReference type="Proteomes" id="UP001209540"/>
    </source>
</evidence>
<feature type="coiled-coil region" evidence="6">
    <location>
        <begin position="333"/>
        <end position="449"/>
    </location>
</feature>
<dbReference type="Gene3D" id="1.20.1060.20">
    <property type="match status" value="1"/>
</dbReference>
<dbReference type="Pfam" id="PF13476">
    <property type="entry name" value="AAA_23"/>
    <property type="match status" value="1"/>
</dbReference>
<dbReference type="Gene3D" id="1.10.287.1490">
    <property type="match status" value="2"/>
</dbReference>
<dbReference type="InterPro" id="IPR010935">
    <property type="entry name" value="SMC_hinge"/>
</dbReference>
<dbReference type="PANTHER" id="PTHR18937:SF172">
    <property type="entry name" value="STRUCTURAL MAINTENANCE OF CHROMOSOMES PROTEIN"/>
    <property type="match status" value="1"/>
</dbReference>
<keyword evidence="1" id="KW-0547">Nucleotide-binding</keyword>
<reference evidence="8" key="2">
    <citation type="submission" date="2023-02" db="EMBL/GenBank/DDBJ databases">
        <authorList>
            <consortium name="DOE Joint Genome Institute"/>
            <person name="Mondo S.J."/>
            <person name="Chang Y."/>
            <person name="Wang Y."/>
            <person name="Ahrendt S."/>
            <person name="Andreopoulos W."/>
            <person name="Barry K."/>
            <person name="Beard J."/>
            <person name="Benny G.L."/>
            <person name="Blankenship S."/>
            <person name="Bonito G."/>
            <person name="Cuomo C."/>
            <person name="Desiro A."/>
            <person name="Gervers K.A."/>
            <person name="Hundley H."/>
            <person name="Kuo A."/>
            <person name="LaButti K."/>
            <person name="Lang B.F."/>
            <person name="Lipzen A."/>
            <person name="O'Donnell K."/>
            <person name="Pangilinan J."/>
            <person name="Reynolds N."/>
            <person name="Sandor L."/>
            <person name="Smith M.W."/>
            <person name="Tsang A."/>
            <person name="Grigoriev I.V."/>
            <person name="Stajich J.E."/>
            <person name="Spatafora J.W."/>
        </authorList>
    </citation>
    <scope>NUCLEOTIDE SEQUENCE</scope>
    <source>
        <strain evidence="8">RSA 2281</strain>
    </source>
</reference>
<evidence type="ECO:0000256" key="2">
    <source>
        <dbReference type="ARBA" id="ARBA00022840"/>
    </source>
</evidence>
<dbReference type="GO" id="GO:0006302">
    <property type="term" value="P:double-strand break repair"/>
    <property type="evidence" value="ECO:0007669"/>
    <property type="project" value="InterPro"/>
</dbReference>
<evidence type="ECO:0000256" key="4">
    <source>
        <dbReference type="ARBA" id="ARBA00023067"/>
    </source>
</evidence>
<dbReference type="EMBL" id="JAIXMP010000020">
    <property type="protein sequence ID" value="KAI9257368.1"/>
    <property type="molecule type" value="Genomic_DNA"/>
</dbReference>
<dbReference type="PIRSF" id="PIRSF005719">
    <property type="entry name" value="SMC"/>
    <property type="match status" value="1"/>
</dbReference>
<dbReference type="Gene3D" id="3.30.70.1620">
    <property type="match status" value="1"/>
</dbReference>
<dbReference type="InterPro" id="IPR024704">
    <property type="entry name" value="SMC"/>
</dbReference>
<protein>
    <recommendedName>
        <fullName evidence="7">SMC hinge domain-containing protein</fullName>
    </recommendedName>
</protein>
<dbReference type="GO" id="GO:0016887">
    <property type="term" value="F:ATP hydrolysis activity"/>
    <property type="evidence" value="ECO:0007669"/>
    <property type="project" value="InterPro"/>
</dbReference>
<keyword evidence="9" id="KW-1185">Reference proteome</keyword>
<feature type="coiled-coil region" evidence="6">
    <location>
        <begin position="235"/>
        <end position="262"/>
    </location>
</feature>
<feature type="coiled-coil region" evidence="6">
    <location>
        <begin position="620"/>
        <end position="889"/>
    </location>
</feature>
<dbReference type="PANTHER" id="PTHR18937">
    <property type="entry name" value="STRUCTURAL MAINTENANCE OF CHROMOSOMES SMC FAMILY MEMBER"/>
    <property type="match status" value="1"/>
</dbReference>
<dbReference type="AlphaFoldDB" id="A0AAD5JWK0"/>
<evidence type="ECO:0000256" key="3">
    <source>
        <dbReference type="ARBA" id="ARBA00023054"/>
    </source>
</evidence>
<dbReference type="SMART" id="SM00968">
    <property type="entry name" value="SMC_hinge"/>
    <property type="match status" value="1"/>
</dbReference>
<dbReference type="GO" id="GO:0000796">
    <property type="term" value="C:condensin complex"/>
    <property type="evidence" value="ECO:0007669"/>
    <property type="project" value="TreeGrafter"/>
</dbReference>
<dbReference type="InterPro" id="IPR027417">
    <property type="entry name" value="P-loop_NTPase"/>
</dbReference>
<keyword evidence="4" id="KW-0226">DNA condensation</keyword>
<evidence type="ECO:0000259" key="7">
    <source>
        <dbReference type="SMART" id="SM00968"/>
    </source>
</evidence>
<dbReference type="SUPFAM" id="SSF75553">
    <property type="entry name" value="Smc hinge domain"/>
    <property type="match status" value="1"/>
</dbReference>
<evidence type="ECO:0000256" key="1">
    <source>
        <dbReference type="ARBA" id="ARBA00022741"/>
    </source>
</evidence>
<keyword evidence="2" id="KW-0067">ATP-binding</keyword>
<name>A0AAD5JWK0_9FUNG</name>
<reference evidence="8" key="1">
    <citation type="journal article" date="2022" name="IScience">
        <title>Evolution of zygomycete secretomes and the origins of terrestrial fungal ecologies.</title>
        <authorList>
            <person name="Chang Y."/>
            <person name="Wang Y."/>
            <person name="Mondo S."/>
            <person name="Ahrendt S."/>
            <person name="Andreopoulos W."/>
            <person name="Barry K."/>
            <person name="Beard J."/>
            <person name="Benny G.L."/>
            <person name="Blankenship S."/>
            <person name="Bonito G."/>
            <person name="Cuomo C."/>
            <person name="Desiro A."/>
            <person name="Gervers K.A."/>
            <person name="Hundley H."/>
            <person name="Kuo A."/>
            <person name="LaButti K."/>
            <person name="Lang B.F."/>
            <person name="Lipzen A."/>
            <person name="O'Donnell K."/>
            <person name="Pangilinan J."/>
            <person name="Reynolds N."/>
            <person name="Sandor L."/>
            <person name="Smith M.E."/>
            <person name="Tsang A."/>
            <person name="Grigoriev I.V."/>
            <person name="Stajich J.E."/>
            <person name="Spatafora J.W."/>
        </authorList>
    </citation>
    <scope>NUCLEOTIDE SEQUENCE</scope>
    <source>
        <strain evidence="8">RSA 2281</strain>
    </source>
</reference>
<dbReference type="GO" id="GO:0005524">
    <property type="term" value="F:ATP binding"/>
    <property type="evidence" value="ECO:0007669"/>
    <property type="project" value="UniProtKB-KW"/>
</dbReference>
<evidence type="ECO:0000313" key="8">
    <source>
        <dbReference type="EMBL" id="KAI9257368.1"/>
    </source>
</evidence>
<dbReference type="InterPro" id="IPR038729">
    <property type="entry name" value="Rad50/SbcC_AAA"/>
</dbReference>
<accession>A0AAD5JWK0</accession>
<dbReference type="InterPro" id="IPR036277">
    <property type="entry name" value="SMC_hinge_sf"/>
</dbReference>